<dbReference type="GO" id="GO:0032259">
    <property type="term" value="P:methylation"/>
    <property type="evidence" value="ECO:0007669"/>
    <property type="project" value="UniProtKB-KW"/>
</dbReference>
<gene>
    <name evidence="6" type="ORF">BN112_3302</name>
</gene>
<keyword evidence="4" id="KW-0732">Signal</keyword>
<feature type="signal peptide" evidence="4">
    <location>
        <begin position="1"/>
        <end position="28"/>
    </location>
</feature>
<feature type="domain" description="Methyltransferase" evidence="5">
    <location>
        <begin position="65"/>
        <end position="128"/>
    </location>
</feature>
<feature type="chain" id="PRO_5002190165" evidence="4">
    <location>
        <begin position="29"/>
        <end position="281"/>
    </location>
</feature>
<dbReference type="PANTHER" id="PTHR13610">
    <property type="entry name" value="METHYLTRANSFERASE DOMAIN-CONTAINING PROTEIN"/>
    <property type="match status" value="1"/>
</dbReference>
<evidence type="ECO:0000256" key="3">
    <source>
        <dbReference type="ARBA" id="ARBA00022691"/>
    </source>
</evidence>
<reference evidence="6 7" key="1">
    <citation type="journal article" date="2012" name="BMC Genomics">
        <title>Comparative genomics of the classical Bordetella subspecies: the evolution and exchange of virulence-associated diversity amongst closely related pathogens.</title>
        <authorList>
            <person name="Park J."/>
            <person name="Zhang Y."/>
            <person name="Buboltz A.M."/>
            <person name="Zhang X."/>
            <person name="Schuster S.C."/>
            <person name="Ahuja U."/>
            <person name="Liu M."/>
            <person name="Miller J.F."/>
            <person name="Sebaihia M."/>
            <person name="Bentley S.D."/>
            <person name="Parkhill J."/>
            <person name="Harvill E.T."/>
        </authorList>
    </citation>
    <scope>NUCLEOTIDE SEQUENCE [LARGE SCALE GENOMIC DNA]</scope>
    <source>
        <strain evidence="6 7">253</strain>
    </source>
</reference>
<accession>A0A0C6PAW1</accession>
<dbReference type="Pfam" id="PF13847">
    <property type="entry name" value="Methyltransf_31"/>
    <property type="match status" value="1"/>
</dbReference>
<dbReference type="InterPro" id="IPR025714">
    <property type="entry name" value="Methyltranfer_dom"/>
</dbReference>
<dbReference type="KEGG" id="bbh:BN112_3302"/>
<dbReference type="SUPFAM" id="SSF53335">
    <property type="entry name" value="S-adenosyl-L-methionine-dependent methyltransferases"/>
    <property type="match status" value="1"/>
</dbReference>
<dbReference type="RefSeq" id="WP_015064743.1">
    <property type="nucleotide sequence ID" value="NC_019382.1"/>
</dbReference>
<evidence type="ECO:0000313" key="7">
    <source>
        <dbReference type="Proteomes" id="UP000007564"/>
    </source>
</evidence>
<organism evidence="6 7">
    <name type="scientific">Bordetella bronchiseptica 253</name>
    <dbReference type="NCBI Taxonomy" id="568707"/>
    <lineage>
        <taxon>Bacteria</taxon>
        <taxon>Pseudomonadati</taxon>
        <taxon>Pseudomonadota</taxon>
        <taxon>Betaproteobacteria</taxon>
        <taxon>Burkholderiales</taxon>
        <taxon>Alcaligenaceae</taxon>
        <taxon>Bordetella</taxon>
    </lineage>
</organism>
<dbReference type="InterPro" id="IPR026170">
    <property type="entry name" value="FAM173A/B"/>
</dbReference>
<name>A0A0C6PAW1_BORBO</name>
<evidence type="ECO:0000256" key="4">
    <source>
        <dbReference type="SAM" id="SignalP"/>
    </source>
</evidence>
<dbReference type="PANTHER" id="PTHR13610:SF11">
    <property type="entry name" value="METHYLTRANSFERASE DOMAIN-CONTAINING PROTEIN"/>
    <property type="match status" value="1"/>
</dbReference>
<keyword evidence="2 6" id="KW-0808">Transferase</keyword>
<proteinExistence type="predicted"/>
<evidence type="ECO:0000313" key="6">
    <source>
        <dbReference type="EMBL" id="CCJ55217.1"/>
    </source>
</evidence>
<evidence type="ECO:0000259" key="5">
    <source>
        <dbReference type="Pfam" id="PF13847"/>
    </source>
</evidence>
<protein>
    <submittedName>
        <fullName evidence="6">Putative methyltransferase</fullName>
    </submittedName>
</protein>
<keyword evidence="3" id="KW-0949">S-adenosyl-L-methionine</keyword>
<dbReference type="OrthoDB" id="281208at2"/>
<dbReference type="GO" id="GO:0016279">
    <property type="term" value="F:protein-lysine N-methyltransferase activity"/>
    <property type="evidence" value="ECO:0007669"/>
    <property type="project" value="InterPro"/>
</dbReference>
<dbReference type="CDD" id="cd02440">
    <property type="entry name" value="AdoMet_MTases"/>
    <property type="match status" value="1"/>
</dbReference>
<evidence type="ECO:0000256" key="1">
    <source>
        <dbReference type="ARBA" id="ARBA00022603"/>
    </source>
</evidence>
<dbReference type="HOGENOM" id="CLU_068443_0_0_4"/>
<sequence>MRTLVAPTHAPKRRMLLALLATPALALAQPAWTQQPPPVKLDVPYVPTPDDAVARMLEMADVTAQDTVIDLGSGDGRIAIAAVRDRGARSAMGVDIDPERIAEARANARKAGLADRVTFVQQDLFDTDISKATVLTMYLLPDVNLKLRPRILNSLAPGTRVVSHAFTMGEWDSDRYELVDGRSLYLWVVPAHAAGDWQVEDPAGPFTLSVRQDFQKVTASAQRQGERLGVAEAALRGTDLRFTVDAGSGPRTYVGRIQEDRMTAVQAPGNESGWRATRRAP</sequence>
<keyword evidence="1 6" id="KW-0489">Methyltransferase</keyword>
<dbReference type="InterPro" id="IPR029063">
    <property type="entry name" value="SAM-dependent_MTases_sf"/>
</dbReference>
<dbReference type="Gene3D" id="3.40.50.150">
    <property type="entry name" value="Vaccinia Virus protein VP39"/>
    <property type="match status" value="1"/>
</dbReference>
<dbReference type="Proteomes" id="UP000007564">
    <property type="component" value="Chromosome"/>
</dbReference>
<evidence type="ECO:0000256" key="2">
    <source>
        <dbReference type="ARBA" id="ARBA00022679"/>
    </source>
</evidence>
<dbReference type="EMBL" id="HE965806">
    <property type="protein sequence ID" value="CCJ55217.1"/>
    <property type="molecule type" value="Genomic_DNA"/>
</dbReference>
<dbReference type="AlphaFoldDB" id="A0A0C6PAW1"/>